<dbReference type="AlphaFoldDB" id="A0A0G4G7Y8"/>
<feature type="compositionally biased region" description="Acidic residues" evidence="1">
    <location>
        <begin position="439"/>
        <end position="452"/>
    </location>
</feature>
<accession>A0A0G4G7Y8</accession>
<reference evidence="3" key="1">
    <citation type="submission" date="2014-11" db="EMBL/GenBank/DDBJ databases">
        <authorList>
            <person name="Otto D Thomas"/>
            <person name="Naeem Raeece"/>
        </authorList>
    </citation>
    <scope>NUCLEOTIDE SEQUENCE</scope>
</reference>
<dbReference type="InterPro" id="IPR038765">
    <property type="entry name" value="Papain-like_cys_pep_sf"/>
</dbReference>
<evidence type="ECO:0000313" key="3">
    <source>
        <dbReference type="EMBL" id="CEM24523.1"/>
    </source>
</evidence>
<name>A0A0G4G7Y8_9ALVE</name>
<dbReference type="Pfam" id="PF08324">
    <property type="entry name" value="PUL"/>
    <property type="match status" value="1"/>
</dbReference>
<feature type="region of interest" description="Disordered" evidence="1">
    <location>
        <begin position="437"/>
        <end position="525"/>
    </location>
</feature>
<gene>
    <name evidence="3" type="ORF">Cvel_20587</name>
</gene>
<organism evidence="3">
    <name type="scientific">Chromera velia CCMP2878</name>
    <dbReference type="NCBI Taxonomy" id="1169474"/>
    <lineage>
        <taxon>Eukaryota</taxon>
        <taxon>Sar</taxon>
        <taxon>Alveolata</taxon>
        <taxon>Colpodellida</taxon>
        <taxon>Chromeraceae</taxon>
        <taxon>Chromera</taxon>
    </lineage>
</organism>
<evidence type="ECO:0000259" key="2">
    <source>
        <dbReference type="Pfam" id="PF08324"/>
    </source>
</evidence>
<feature type="domain" description="PUL" evidence="2">
    <location>
        <begin position="223"/>
        <end position="366"/>
    </location>
</feature>
<proteinExistence type="predicted"/>
<dbReference type="InterPro" id="IPR013535">
    <property type="entry name" value="PUL_dom"/>
</dbReference>
<feature type="compositionally biased region" description="Acidic residues" evidence="1">
    <location>
        <begin position="460"/>
        <end position="481"/>
    </location>
</feature>
<dbReference type="SUPFAM" id="SSF54001">
    <property type="entry name" value="Cysteine proteinases"/>
    <property type="match status" value="1"/>
</dbReference>
<dbReference type="Gene3D" id="1.25.10.10">
    <property type="entry name" value="Leucine-rich Repeat Variant"/>
    <property type="match status" value="1"/>
</dbReference>
<dbReference type="VEuPathDB" id="CryptoDB:Cvel_20587"/>
<dbReference type="EMBL" id="CDMZ01000949">
    <property type="protein sequence ID" value="CEM24523.1"/>
    <property type="molecule type" value="Genomic_DNA"/>
</dbReference>
<dbReference type="Gene3D" id="3.90.70.10">
    <property type="entry name" value="Cysteine proteinases"/>
    <property type="match status" value="1"/>
</dbReference>
<dbReference type="InterPro" id="IPR011989">
    <property type="entry name" value="ARM-like"/>
</dbReference>
<evidence type="ECO:0000256" key="1">
    <source>
        <dbReference type="SAM" id="MobiDB-lite"/>
    </source>
</evidence>
<protein>
    <recommendedName>
        <fullName evidence="2">PUL domain-containing protein</fullName>
    </recommendedName>
</protein>
<sequence>MTVTKYFKISKSQRTPLVYDSESATAGSPKQRLTLCRGETDTAGGPMPLKNSELVAFDFRYSASGERQGHTLEITAALRRHSPAPLVVVIREQSTNGLELTTSLDQFHPFFCISLPIHGNSLESSLEASLSPEEVEGKGTKTITIQDVGPMTLIHFKRTLFDQKPGQAYKGNRVVEIPQKLTLAGTDLKLKDIIVYGGNSMGAKNELSAVSVGEDIFKPTTLDRLRSCLRPDHRLLLYDLMAYAALKHTAEAKHVIGAARFVRQNIGSKAAVLVGRFLCSVFVTDTGRQTSMRHLISELVPTVIAHLELPTETHQNAGASIVRNIAVYASQTSEWTESFTEVLRRFSDVLSLIVQNIDASEEAVYGPKVLKKLQVLCTLLFVSNDSDVVPTDDDEDLEIRVSKHYDGAAELKALQAECEGEGKWISAVLEDIDARGEQVDSDSDVGDGEGSNDEGGGSNDEGDSELSNDEEEESDEEEEEEAPRHSYSTANRRSRSPAVSSDVAEQAPKRHHIKNRRALEESDDE</sequence>